<dbReference type="STRING" id="763665.A0A2G5BJG7"/>
<protein>
    <recommendedName>
        <fullName evidence="10">Mitochondrial import inner membrane translocase subunit</fullName>
    </recommendedName>
</protein>
<dbReference type="Gene3D" id="1.10.287.810">
    <property type="entry name" value="Mitochondrial import inner membrane translocase subunit tim13 like domains"/>
    <property type="match status" value="1"/>
</dbReference>
<keyword evidence="3" id="KW-0479">Metal-binding</keyword>
<dbReference type="GO" id="GO:0046872">
    <property type="term" value="F:metal ion binding"/>
    <property type="evidence" value="ECO:0007669"/>
    <property type="project" value="UniProtKB-KW"/>
</dbReference>
<keyword evidence="4 10" id="KW-0999">Mitochondrion inner membrane</keyword>
<evidence type="ECO:0000256" key="8">
    <source>
        <dbReference type="ARBA" id="ARBA00023128"/>
    </source>
</evidence>
<evidence type="ECO:0000313" key="12">
    <source>
        <dbReference type="EMBL" id="PIA19158.1"/>
    </source>
</evidence>
<keyword evidence="2 10" id="KW-0813">Transport</keyword>
<name>A0A2G5BJG7_COERN</name>
<evidence type="ECO:0000256" key="4">
    <source>
        <dbReference type="ARBA" id="ARBA00022792"/>
    </source>
</evidence>
<keyword evidence="6 10" id="KW-0653">Protein transport</keyword>
<evidence type="ECO:0000256" key="2">
    <source>
        <dbReference type="ARBA" id="ARBA00022448"/>
    </source>
</evidence>
<dbReference type="PANTHER" id="PTHR13172">
    <property type="entry name" value="MITOCHONDRIAL IMPORT INNER MEMBRANE TRANSLOCASE SUBUNIT TIM9B"/>
    <property type="match status" value="1"/>
</dbReference>
<dbReference type="GO" id="GO:0015031">
    <property type="term" value="P:protein transport"/>
    <property type="evidence" value="ECO:0007669"/>
    <property type="project" value="UniProtKB-KW"/>
</dbReference>
<keyword evidence="10" id="KW-0143">Chaperone</keyword>
<dbReference type="EMBL" id="KZ303487">
    <property type="protein sequence ID" value="PIA19158.1"/>
    <property type="molecule type" value="Genomic_DNA"/>
</dbReference>
<evidence type="ECO:0000256" key="9">
    <source>
        <dbReference type="ARBA" id="ARBA00023157"/>
    </source>
</evidence>
<dbReference type="GO" id="GO:0005743">
    <property type="term" value="C:mitochondrial inner membrane"/>
    <property type="evidence" value="ECO:0007669"/>
    <property type="project" value="UniProtKB-SubCell"/>
</dbReference>
<evidence type="ECO:0000256" key="7">
    <source>
        <dbReference type="ARBA" id="ARBA00023010"/>
    </source>
</evidence>
<keyword evidence="9 10" id="KW-1015">Disulfide bond</keyword>
<evidence type="ECO:0000256" key="5">
    <source>
        <dbReference type="ARBA" id="ARBA00022833"/>
    </source>
</evidence>
<evidence type="ECO:0000256" key="1">
    <source>
        <dbReference type="ARBA" id="ARBA00006720"/>
    </source>
</evidence>
<dbReference type="InterPro" id="IPR035427">
    <property type="entry name" value="Tim10-like_dom_sf"/>
</dbReference>
<comment type="function">
    <text evidence="10">Mitochondrial intermembrane chaperone that participates in the import and insertion of some multi-pass transmembrane proteins into the mitochondrial inner membrane. Also required for the transfer of beta-barrel precursors from the TOM complex to the sorting and assembly machinery (SAM complex) of the outer membrane. Acts as a chaperone-like protein that protects the hydrophobic precursors from aggregation and guide them through the mitochondrial intermembrane space.</text>
</comment>
<gene>
    <name evidence="12" type="ORF">COEREDRAFT_5683</name>
</gene>
<keyword evidence="5" id="KW-0862">Zinc</keyword>
<comment type="subunit">
    <text evidence="10">Heterohexamer.</text>
</comment>
<dbReference type="OrthoDB" id="1551503at2759"/>
<accession>A0A2G5BJG7</accession>
<dbReference type="InterPro" id="IPR050673">
    <property type="entry name" value="Mito_inner_translocase_sub"/>
</dbReference>
<sequence>MSAIGDCELTNASEDFQPDAMFNNYGASYQEQRMQQLMEQKQMKDFMRMFSNLVGRCFDDCVDDFTSNKLNEREISCANRCTLKNMKFNERIGQRFAEESAKMMEDQAKMAK</sequence>
<keyword evidence="8 10" id="KW-0496">Mitochondrion</keyword>
<evidence type="ECO:0000256" key="10">
    <source>
        <dbReference type="RuleBase" id="RU367043"/>
    </source>
</evidence>
<feature type="domain" description="Tim10-like" evidence="11">
    <location>
        <begin position="35"/>
        <end position="98"/>
    </location>
</feature>
<evidence type="ECO:0000256" key="3">
    <source>
        <dbReference type="ARBA" id="ARBA00022723"/>
    </source>
</evidence>
<dbReference type="SUPFAM" id="SSF144122">
    <property type="entry name" value="Tim10-like"/>
    <property type="match status" value="1"/>
</dbReference>
<evidence type="ECO:0000256" key="6">
    <source>
        <dbReference type="ARBA" id="ARBA00022927"/>
    </source>
</evidence>
<dbReference type="AlphaFoldDB" id="A0A2G5BJG7"/>
<evidence type="ECO:0000313" key="13">
    <source>
        <dbReference type="Proteomes" id="UP000242474"/>
    </source>
</evidence>
<proteinExistence type="inferred from homology"/>
<organism evidence="12 13">
    <name type="scientific">Coemansia reversa (strain ATCC 12441 / NRRL 1564)</name>
    <dbReference type="NCBI Taxonomy" id="763665"/>
    <lineage>
        <taxon>Eukaryota</taxon>
        <taxon>Fungi</taxon>
        <taxon>Fungi incertae sedis</taxon>
        <taxon>Zoopagomycota</taxon>
        <taxon>Kickxellomycotina</taxon>
        <taxon>Kickxellomycetes</taxon>
        <taxon>Kickxellales</taxon>
        <taxon>Kickxellaceae</taxon>
        <taxon>Coemansia</taxon>
    </lineage>
</organism>
<comment type="subcellular location">
    <subcellularLocation>
        <location evidence="10">Mitochondrion inner membrane</location>
        <topology evidence="10">Peripheral membrane protein</topology>
        <orientation evidence="10">Intermembrane side</orientation>
    </subcellularLocation>
</comment>
<keyword evidence="4 10" id="KW-0472">Membrane</keyword>
<reference evidence="12 13" key="1">
    <citation type="journal article" date="2015" name="Genome Biol. Evol.">
        <title>Phylogenomic analyses indicate that early fungi evolved digesting cell walls of algal ancestors of land plants.</title>
        <authorList>
            <person name="Chang Y."/>
            <person name="Wang S."/>
            <person name="Sekimoto S."/>
            <person name="Aerts A.L."/>
            <person name="Choi C."/>
            <person name="Clum A."/>
            <person name="LaButti K.M."/>
            <person name="Lindquist E.A."/>
            <person name="Yee Ngan C."/>
            <person name="Ohm R.A."/>
            <person name="Salamov A.A."/>
            <person name="Grigoriev I.V."/>
            <person name="Spatafora J.W."/>
            <person name="Berbee M.L."/>
        </authorList>
    </citation>
    <scope>NUCLEOTIDE SEQUENCE [LARGE SCALE GENOMIC DNA]</scope>
    <source>
        <strain evidence="12 13">NRRL 1564</strain>
    </source>
</reference>
<comment type="similarity">
    <text evidence="1 10">Belongs to the small Tim family.</text>
</comment>
<dbReference type="InterPro" id="IPR004217">
    <property type="entry name" value="Tim10-like"/>
</dbReference>
<evidence type="ECO:0000259" key="11">
    <source>
        <dbReference type="Pfam" id="PF02953"/>
    </source>
</evidence>
<comment type="domain">
    <text evidence="10">The twin CX3C motif contains 4 conserved Cys residues that form 2 disulfide bonds in the mitochondrial intermembrane space.</text>
</comment>
<dbReference type="Proteomes" id="UP000242474">
    <property type="component" value="Unassembled WGS sequence"/>
</dbReference>
<keyword evidence="13" id="KW-1185">Reference proteome</keyword>
<dbReference type="Pfam" id="PF02953">
    <property type="entry name" value="zf-Tim10_DDP"/>
    <property type="match status" value="1"/>
</dbReference>
<keyword evidence="7 10" id="KW-0811">Translocation</keyword>